<feature type="transmembrane region" description="Helical" evidence="5">
    <location>
        <begin position="149"/>
        <end position="169"/>
    </location>
</feature>
<evidence type="ECO:0000259" key="6">
    <source>
        <dbReference type="PROSITE" id="PS50850"/>
    </source>
</evidence>
<organism evidence="7 8">
    <name type="scientific">Meloidogyne enterolobii</name>
    <name type="common">Root-knot nematode worm</name>
    <name type="synonym">Meloidogyne mayaguensis</name>
    <dbReference type="NCBI Taxonomy" id="390850"/>
    <lineage>
        <taxon>Eukaryota</taxon>
        <taxon>Metazoa</taxon>
        <taxon>Ecdysozoa</taxon>
        <taxon>Nematoda</taxon>
        <taxon>Chromadorea</taxon>
        <taxon>Rhabditida</taxon>
        <taxon>Tylenchina</taxon>
        <taxon>Tylenchomorpha</taxon>
        <taxon>Tylenchoidea</taxon>
        <taxon>Meloidogynidae</taxon>
        <taxon>Meloidogyninae</taxon>
        <taxon>Meloidogyne</taxon>
    </lineage>
</organism>
<evidence type="ECO:0000256" key="3">
    <source>
        <dbReference type="ARBA" id="ARBA00022989"/>
    </source>
</evidence>
<feature type="transmembrane region" description="Helical" evidence="5">
    <location>
        <begin position="73"/>
        <end position="92"/>
    </location>
</feature>
<dbReference type="PANTHER" id="PTHR24064">
    <property type="entry name" value="SOLUTE CARRIER FAMILY 22 MEMBER"/>
    <property type="match status" value="1"/>
</dbReference>
<evidence type="ECO:0000313" key="8">
    <source>
        <dbReference type="Proteomes" id="UP000580250"/>
    </source>
</evidence>
<dbReference type="OrthoDB" id="5296287at2759"/>
<keyword evidence="3 5" id="KW-1133">Transmembrane helix</keyword>
<dbReference type="InterPro" id="IPR005828">
    <property type="entry name" value="MFS_sugar_transport-like"/>
</dbReference>
<dbReference type="PROSITE" id="PS50850">
    <property type="entry name" value="MFS"/>
    <property type="match status" value="1"/>
</dbReference>
<evidence type="ECO:0000256" key="2">
    <source>
        <dbReference type="ARBA" id="ARBA00022692"/>
    </source>
</evidence>
<sequence length="355" mass="39857">MFATAFAPNWHFLLACRFILGLCIGGDLVVVYTFVMEQLLPPQRMAIRGFFNWGVARLIFTLICMFFPDWRSSSIACAIFSMPALIIIIFLMPESPTWLHSKGRLEQMRINERKIARLAGLPPTIKLPEHEKLSPNENSFWNLIKDKALLRRVSVLWVMFTAAISGYSIDLNSSNISGDLFLNQSLLSSICAISKICLVIVDTIFPSFSRRNLHQGAQFIVIISASLLVIFVLYDHDGIGILLANLIGITFIELTCAVESVPTSLRASSVGSCSLIARIGTLIAPVLVFLNTRWPASVYLIIVLIGSINLLISWLFLIETKGINLDSVHLHEDNKQYEFIGNEERKNLKIEENKK</sequence>
<dbReference type="GO" id="GO:0022857">
    <property type="term" value="F:transmembrane transporter activity"/>
    <property type="evidence" value="ECO:0007669"/>
    <property type="project" value="InterPro"/>
</dbReference>
<comment type="caution">
    <text evidence="7">The sequence shown here is derived from an EMBL/GenBank/DDBJ whole genome shotgun (WGS) entry which is preliminary data.</text>
</comment>
<dbReference type="InterPro" id="IPR036259">
    <property type="entry name" value="MFS_trans_sf"/>
</dbReference>
<dbReference type="GO" id="GO:0016020">
    <property type="term" value="C:membrane"/>
    <property type="evidence" value="ECO:0007669"/>
    <property type="project" value="UniProtKB-SubCell"/>
</dbReference>
<keyword evidence="2 5" id="KW-0812">Transmembrane</keyword>
<evidence type="ECO:0000256" key="4">
    <source>
        <dbReference type="ARBA" id="ARBA00023136"/>
    </source>
</evidence>
<feature type="transmembrane region" description="Helical" evidence="5">
    <location>
        <begin position="217"/>
        <end position="234"/>
    </location>
</feature>
<accession>A0A6V7X487</accession>
<dbReference type="Gene3D" id="1.20.1250.20">
    <property type="entry name" value="MFS general substrate transporter like domains"/>
    <property type="match status" value="1"/>
</dbReference>
<gene>
    <name evidence="7" type="ORF">MENT_LOCUS47152</name>
</gene>
<evidence type="ECO:0000256" key="5">
    <source>
        <dbReference type="SAM" id="Phobius"/>
    </source>
</evidence>
<dbReference type="Proteomes" id="UP000580250">
    <property type="component" value="Unassembled WGS sequence"/>
</dbReference>
<dbReference type="Pfam" id="PF00083">
    <property type="entry name" value="Sugar_tr"/>
    <property type="match status" value="1"/>
</dbReference>
<keyword evidence="4 5" id="KW-0472">Membrane</keyword>
<name>A0A6V7X487_MELEN</name>
<dbReference type="SUPFAM" id="SSF103473">
    <property type="entry name" value="MFS general substrate transporter"/>
    <property type="match status" value="1"/>
</dbReference>
<comment type="subcellular location">
    <subcellularLocation>
        <location evidence="1">Membrane</location>
        <topology evidence="1">Multi-pass membrane protein</topology>
    </subcellularLocation>
</comment>
<dbReference type="AlphaFoldDB" id="A0A6V7X487"/>
<feature type="transmembrane region" description="Helical" evidence="5">
    <location>
        <begin position="296"/>
        <end position="317"/>
    </location>
</feature>
<dbReference type="EMBL" id="CAJEWN010001088">
    <property type="protein sequence ID" value="CAD2194160.1"/>
    <property type="molecule type" value="Genomic_DNA"/>
</dbReference>
<reference evidence="7 8" key="1">
    <citation type="submission" date="2020-08" db="EMBL/GenBank/DDBJ databases">
        <authorList>
            <person name="Koutsovoulos G."/>
            <person name="Danchin GJ E."/>
        </authorList>
    </citation>
    <scope>NUCLEOTIDE SEQUENCE [LARGE SCALE GENOMIC DNA]</scope>
</reference>
<feature type="transmembrane region" description="Helical" evidence="5">
    <location>
        <begin position="240"/>
        <end position="258"/>
    </location>
</feature>
<proteinExistence type="predicted"/>
<feature type="transmembrane region" description="Helical" evidence="5">
    <location>
        <begin position="47"/>
        <end position="67"/>
    </location>
</feature>
<feature type="domain" description="Major facilitator superfamily (MFS) profile" evidence="6">
    <location>
        <begin position="1"/>
        <end position="321"/>
    </location>
</feature>
<feature type="transmembrane region" description="Helical" evidence="5">
    <location>
        <begin position="181"/>
        <end position="205"/>
    </location>
</feature>
<evidence type="ECO:0000256" key="1">
    <source>
        <dbReference type="ARBA" id="ARBA00004141"/>
    </source>
</evidence>
<protein>
    <recommendedName>
        <fullName evidence="6">Major facilitator superfamily (MFS) profile domain-containing protein</fullName>
    </recommendedName>
</protein>
<dbReference type="InterPro" id="IPR020846">
    <property type="entry name" value="MFS_dom"/>
</dbReference>
<feature type="transmembrane region" description="Helical" evidence="5">
    <location>
        <begin position="12"/>
        <end position="35"/>
    </location>
</feature>
<feature type="transmembrane region" description="Helical" evidence="5">
    <location>
        <begin position="270"/>
        <end position="290"/>
    </location>
</feature>
<evidence type="ECO:0000313" key="7">
    <source>
        <dbReference type="EMBL" id="CAD2194160.1"/>
    </source>
</evidence>